<evidence type="ECO:0000259" key="1">
    <source>
        <dbReference type="Pfam" id="PF13456"/>
    </source>
</evidence>
<evidence type="ECO:0000313" key="2">
    <source>
        <dbReference type="EMBL" id="KAF5186950.1"/>
    </source>
</evidence>
<reference evidence="2 3" key="1">
    <citation type="submission" date="2020-06" db="EMBL/GenBank/DDBJ databases">
        <title>Transcriptomic and genomic resources for Thalictrum thalictroides and T. hernandezii: Facilitating candidate gene discovery in an emerging model plant lineage.</title>
        <authorList>
            <person name="Arias T."/>
            <person name="Riano-Pachon D.M."/>
            <person name="Di Stilio V.S."/>
        </authorList>
    </citation>
    <scope>NUCLEOTIDE SEQUENCE [LARGE SCALE GENOMIC DNA]</scope>
    <source>
        <strain evidence="3">cv. WT478/WT964</strain>
        <tissue evidence="2">Leaves</tissue>
    </source>
</reference>
<accession>A0A7J6VRY5</accession>
<organism evidence="2 3">
    <name type="scientific">Thalictrum thalictroides</name>
    <name type="common">Rue-anemone</name>
    <name type="synonym">Anemone thalictroides</name>
    <dbReference type="NCBI Taxonomy" id="46969"/>
    <lineage>
        <taxon>Eukaryota</taxon>
        <taxon>Viridiplantae</taxon>
        <taxon>Streptophyta</taxon>
        <taxon>Embryophyta</taxon>
        <taxon>Tracheophyta</taxon>
        <taxon>Spermatophyta</taxon>
        <taxon>Magnoliopsida</taxon>
        <taxon>Ranunculales</taxon>
        <taxon>Ranunculaceae</taxon>
        <taxon>Thalictroideae</taxon>
        <taxon>Thalictrum</taxon>
    </lineage>
</organism>
<gene>
    <name evidence="2" type="ORF">FRX31_023463</name>
</gene>
<protein>
    <recommendedName>
        <fullName evidence="1">RNase H type-1 domain-containing protein</fullName>
    </recommendedName>
</protein>
<dbReference type="InterPro" id="IPR002156">
    <property type="entry name" value="RNaseH_domain"/>
</dbReference>
<comment type="caution">
    <text evidence="2">The sequence shown here is derived from an EMBL/GenBank/DDBJ whole genome shotgun (WGS) entry which is preliminary data.</text>
</comment>
<feature type="domain" description="RNase H type-1" evidence="1">
    <location>
        <begin position="12"/>
        <end position="89"/>
    </location>
</feature>
<dbReference type="Pfam" id="PF13456">
    <property type="entry name" value="RVT_3"/>
    <property type="match status" value="1"/>
</dbReference>
<dbReference type="EMBL" id="JABWDY010028653">
    <property type="protein sequence ID" value="KAF5186950.1"/>
    <property type="molecule type" value="Genomic_DNA"/>
</dbReference>
<dbReference type="GO" id="GO:0004523">
    <property type="term" value="F:RNA-DNA hybrid ribonuclease activity"/>
    <property type="evidence" value="ECO:0007669"/>
    <property type="project" value="InterPro"/>
</dbReference>
<evidence type="ECO:0000313" key="3">
    <source>
        <dbReference type="Proteomes" id="UP000554482"/>
    </source>
</evidence>
<name>A0A7J6VRY5_THATH</name>
<proteinExistence type="predicted"/>
<keyword evidence="3" id="KW-1185">Reference proteome</keyword>
<dbReference type="AlphaFoldDB" id="A0A7J6VRY5"/>
<dbReference type="Proteomes" id="UP000554482">
    <property type="component" value="Unassembled WGS sequence"/>
</dbReference>
<dbReference type="GO" id="GO:0003676">
    <property type="term" value="F:nucleic acid binding"/>
    <property type="evidence" value="ECO:0007669"/>
    <property type="project" value="InterPro"/>
</dbReference>
<sequence length="106" mass="11839">MMEDTESMIISTDVTFDTCTGLGAAGVKAINVDREVLATAYRRFQSNSVREVELNAIDVGLTLAYTKDYKNIRVEGDFKDAMDAVKYITKKILLGKVSPFLMRSYV</sequence>